<proteinExistence type="predicted"/>
<keyword evidence="1" id="KW-1133">Transmembrane helix</keyword>
<dbReference type="AlphaFoldDB" id="A0A2A2ICV4"/>
<evidence type="ECO:0000313" key="2">
    <source>
        <dbReference type="EMBL" id="PAV29412.1"/>
    </source>
</evidence>
<dbReference type="OrthoDB" id="137965at2"/>
<gene>
    <name evidence="2" type="ORF">CIL05_11125</name>
</gene>
<dbReference type="SUPFAM" id="SSF52317">
    <property type="entry name" value="Class I glutamine amidotransferase-like"/>
    <property type="match status" value="1"/>
</dbReference>
<comment type="caution">
    <text evidence="2">The sequence shown here is derived from an EMBL/GenBank/DDBJ whole genome shotgun (WGS) entry which is preliminary data.</text>
</comment>
<evidence type="ECO:0000256" key="1">
    <source>
        <dbReference type="SAM" id="Phobius"/>
    </source>
</evidence>
<name>A0A2A2ICV4_9BACI</name>
<keyword evidence="3" id="KW-1185">Reference proteome</keyword>
<organism evidence="2 3">
    <name type="scientific">Virgibacillus profundi</name>
    <dbReference type="NCBI Taxonomy" id="2024555"/>
    <lineage>
        <taxon>Bacteria</taxon>
        <taxon>Bacillati</taxon>
        <taxon>Bacillota</taxon>
        <taxon>Bacilli</taxon>
        <taxon>Bacillales</taxon>
        <taxon>Bacillaceae</taxon>
        <taxon>Virgibacillus</taxon>
    </lineage>
</organism>
<feature type="transmembrane region" description="Helical" evidence="1">
    <location>
        <begin position="365"/>
        <end position="388"/>
    </location>
</feature>
<accession>A0A2A2ICV4</accession>
<sequence length="813" mass="89874">MKSYIRLFIFISILICLIIPQSVSAEENIDISIEYGIDGKVQIGKGFPMTITLTNQSEDLSGDLVIFSNPNYSTQGNIVVPVELPKGEEKKIKVSVPGHGDNFYYQQQQSNKDSFIRFYKGGWEEGKELKLSSDKKFNPGFFPENRLVMGVLSDSPDSLNFLKLTKYNAEAIEFITLEEDDLSNDAIGLEMFDVLLINDYNLSNISVEKQKAVKNWIRSGGHLMIGSNPGLSQQLGEINELSLLHINDQTSFDDLNFLSTAEDEQTPSFSKVEIVTGDVVENSKVQYAEDSLPMVLNKSFGLGEVTQFAFNVGSQTLSTWEPYSVWWGDVLQKTVDKDIHGQQRYMMEDLSNQMGNIVNAFPSSFLPLTVLIVLFVIYLAFLIPGLYFILKKFDKRESSWWIIPTVALITTICIFIVGAKDRIAGSQTNDISVLAIDDTGLASGYGAVSILTNSGGDYALTVKPKGFNPFPLSNDFRYDDMKLDYAMIEKGQEQTKLTFNDVEYWSIRSAAGDIQSIDMGKLTSDLKIENQQLVGKVNSSLSLDLDEAFLLSGGKAYSLGGINAGESTDVSLELDKSDTLVSAPRSTVISSVFPGASNSVYGSGGGPANQEGLSDWKKQELLNIMLNHKIHQSNLNQPLIAGFTNDSMINVEMDKKQADSTSLTLITQAVEVIPSLDGDFTLTEKTLQTDFSVLEGTNANILHNGMVEGDNFVAVEAGKYQLTYRLPDQIKKDDLNINKLELNLPQTSSAAFSIFNAEKDKFLPLDDRSFTVEENANEFLSEDGSIVIVFEKANMDNPEVRVPAISLEGAYKN</sequence>
<feature type="transmembrane region" description="Helical" evidence="1">
    <location>
        <begin position="400"/>
        <end position="419"/>
    </location>
</feature>
<keyword evidence="1" id="KW-0812">Transmembrane</keyword>
<protein>
    <submittedName>
        <fullName evidence="2">Uncharacterized protein</fullName>
    </submittedName>
</protein>
<reference evidence="2 3" key="1">
    <citation type="submission" date="2017-08" db="EMBL/GenBank/DDBJ databases">
        <title>Virgibacillus indicus sp. nov. and Virgibacillus profoundi sp. nov, two moderately halophilic bacteria isolated from marine sediment by using the Microfluidic Streak Plate.</title>
        <authorList>
            <person name="Xu B."/>
            <person name="Hu B."/>
            <person name="Wang J."/>
            <person name="Zhu Y."/>
            <person name="Huang L."/>
            <person name="Du W."/>
            <person name="Huang Y."/>
        </authorList>
    </citation>
    <scope>NUCLEOTIDE SEQUENCE [LARGE SCALE GENOMIC DNA]</scope>
    <source>
        <strain evidence="2 3">IO3-P3-H5</strain>
    </source>
</reference>
<dbReference type="EMBL" id="NPOA01000007">
    <property type="protein sequence ID" value="PAV29412.1"/>
    <property type="molecule type" value="Genomic_DNA"/>
</dbReference>
<dbReference type="Proteomes" id="UP000218887">
    <property type="component" value="Unassembled WGS sequence"/>
</dbReference>
<dbReference type="InterPro" id="IPR029062">
    <property type="entry name" value="Class_I_gatase-like"/>
</dbReference>
<dbReference type="RefSeq" id="WP_095655615.1">
    <property type="nucleotide sequence ID" value="NZ_NPOA01000007.1"/>
</dbReference>
<keyword evidence="1" id="KW-0472">Membrane</keyword>
<evidence type="ECO:0000313" key="3">
    <source>
        <dbReference type="Proteomes" id="UP000218887"/>
    </source>
</evidence>